<accession>A0A2N1MLN1</accession>
<evidence type="ECO:0000313" key="2">
    <source>
        <dbReference type="Proteomes" id="UP000233469"/>
    </source>
</evidence>
<reference evidence="1 2" key="2">
    <citation type="submission" date="2017-10" db="EMBL/GenBank/DDBJ databases">
        <title>Extensive intraspecific genome diversity in a model arbuscular mycorrhizal fungus.</title>
        <authorList>
            <person name="Chen E.C.H."/>
            <person name="Morin E."/>
            <person name="Baudet D."/>
            <person name="Noel J."/>
            <person name="Ndikumana S."/>
            <person name="Charron P."/>
            <person name="St-Onge C."/>
            <person name="Giorgi J."/>
            <person name="Grigoriev I.V."/>
            <person name="Roux C."/>
            <person name="Martin F.M."/>
            <person name="Corradi N."/>
        </authorList>
    </citation>
    <scope>NUCLEOTIDE SEQUENCE [LARGE SCALE GENOMIC DNA]</scope>
    <source>
        <strain evidence="1 2">C2</strain>
    </source>
</reference>
<reference evidence="1 2" key="1">
    <citation type="submission" date="2016-04" db="EMBL/GenBank/DDBJ databases">
        <title>Genome analyses suggest a sexual origin of heterokaryosis in a supposedly ancient asexual fungus.</title>
        <authorList>
            <person name="Ropars J."/>
            <person name="Sedzielewska K."/>
            <person name="Noel J."/>
            <person name="Charron P."/>
            <person name="Farinelli L."/>
            <person name="Marton T."/>
            <person name="Kruger M."/>
            <person name="Pelin A."/>
            <person name="Brachmann A."/>
            <person name="Corradi N."/>
        </authorList>
    </citation>
    <scope>NUCLEOTIDE SEQUENCE [LARGE SCALE GENOMIC DNA]</scope>
    <source>
        <strain evidence="1 2">C2</strain>
    </source>
</reference>
<proteinExistence type="predicted"/>
<dbReference type="EMBL" id="LLXL01001878">
    <property type="protein sequence ID" value="PKK62564.1"/>
    <property type="molecule type" value="Genomic_DNA"/>
</dbReference>
<dbReference type="Proteomes" id="UP000233469">
    <property type="component" value="Unassembled WGS sequence"/>
</dbReference>
<name>A0A2N1MLN1_9GLOM</name>
<organism evidence="1 2">
    <name type="scientific">Rhizophagus irregularis</name>
    <dbReference type="NCBI Taxonomy" id="588596"/>
    <lineage>
        <taxon>Eukaryota</taxon>
        <taxon>Fungi</taxon>
        <taxon>Fungi incertae sedis</taxon>
        <taxon>Mucoromycota</taxon>
        <taxon>Glomeromycotina</taxon>
        <taxon>Glomeromycetes</taxon>
        <taxon>Glomerales</taxon>
        <taxon>Glomeraceae</taxon>
        <taxon>Rhizophagus</taxon>
    </lineage>
</organism>
<protein>
    <submittedName>
        <fullName evidence="1">Uncharacterized protein</fullName>
    </submittedName>
</protein>
<dbReference type="VEuPathDB" id="FungiDB:FUN_021251"/>
<sequence>MEDVSNQLHKLYYDIDVAEKKGDQTNRDAVLNYFRFGKALSERLAKLMQKNPPQTAHTKLNDEVRERLPKHVKRLWYAGG</sequence>
<comment type="caution">
    <text evidence="1">The sequence shown here is derived from an EMBL/GenBank/DDBJ whole genome shotgun (WGS) entry which is preliminary data.</text>
</comment>
<evidence type="ECO:0000313" key="1">
    <source>
        <dbReference type="EMBL" id="PKK62564.1"/>
    </source>
</evidence>
<gene>
    <name evidence="1" type="ORF">RhiirC2_759422</name>
</gene>
<dbReference type="AlphaFoldDB" id="A0A2N1MLN1"/>